<dbReference type="PANTHER" id="PTHR34990">
    <property type="entry name" value="UDP-2,3-DIACYLGLUCOSAMINE HYDROLASE-RELATED"/>
    <property type="match status" value="1"/>
</dbReference>
<sequence>MKTLIFSDTHLTHRFEPRKFEYLKKLFNSVDEIIINGDFWDGLSTKFEKFINSPWSRLFPLLKQKGAIYIYGNHDFAYLSDKRVSLFSVKQVDEYLAYTNPKKLIIKHGHQHTPSIQDKFNNMKLLGLINDWYDVGEKWALRILGQRFFQKGLYASFNRWMKQYAQSNLQSNEVLVCGHSHNAVFEPDQKFINSGFIRHGLAQYLIIENKKIRLIQEKY</sequence>
<dbReference type="Pfam" id="PF00149">
    <property type="entry name" value="Metallophos"/>
    <property type="match status" value="1"/>
</dbReference>
<dbReference type="GO" id="GO:0009245">
    <property type="term" value="P:lipid A biosynthetic process"/>
    <property type="evidence" value="ECO:0007669"/>
    <property type="project" value="TreeGrafter"/>
</dbReference>
<dbReference type="GO" id="GO:0046872">
    <property type="term" value="F:metal ion binding"/>
    <property type="evidence" value="ECO:0007669"/>
    <property type="project" value="UniProtKB-KW"/>
</dbReference>
<dbReference type="GO" id="GO:0016020">
    <property type="term" value="C:membrane"/>
    <property type="evidence" value="ECO:0007669"/>
    <property type="project" value="GOC"/>
</dbReference>
<keyword evidence="1" id="KW-1003">Cell membrane</keyword>
<dbReference type="InterPro" id="IPR029052">
    <property type="entry name" value="Metallo-depent_PP-like"/>
</dbReference>
<evidence type="ECO:0000259" key="6">
    <source>
        <dbReference type="Pfam" id="PF00149"/>
    </source>
</evidence>
<proteinExistence type="predicted"/>
<dbReference type="SUPFAM" id="SSF56300">
    <property type="entry name" value="Metallo-dependent phosphatases"/>
    <property type="match status" value="1"/>
</dbReference>
<dbReference type="InterPro" id="IPR043461">
    <property type="entry name" value="LpxH-like"/>
</dbReference>
<evidence type="ECO:0000256" key="3">
    <source>
        <dbReference type="ARBA" id="ARBA00022723"/>
    </source>
</evidence>
<dbReference type="Proteomes" id="UP000178450">
    <property type="component" value="Unassembled WGS sequence"/>
</dbReference>
<keyword evidence="2" id="KW-0997">Cell inner membrane</keyword>
<dbReference type="InterPro" id="IPR004843">
    <property type="entry name" value="Calcineurin-like_PHP"/>
</dbReference>
<gene>
    <name evidence="7" type="ORF">A2209_03070</name>
</gene>
<comment type="caution">
    <text evidence="7">The sequence shown here is derived from an EMBL/GenBank/DDBJ whole genome shotgun (WGS) entry which is preliminary data.</text>
</comment>
<keyword evidence="5" id="KW-0464">Manganese</keyword>
<evidence type="ECO:0000256" key="2">
    <source>
        <dbReference type="ARBA" id="ARBA00022519"/>
    </source>
</evidence>
<reference evidence="7 8" key="1">
    <citation type="journal article" date="2016" name="Nat. Commun.">
        <title>Thousands of microbial genomes shed light on interconnected biogeochemical processes in an aquifer system.</title>
        <authorList>
            <person name="Anantharaman K."/>
            <person name="Brown C.T."/>
            <person name="Hug L.A."/>
            <person name="Sharon I."/>
            <person name="Castelle C.J."/>
            <person name="Probst A.J."/>
            <person name="Thomas B.C."/>
            <person name="Singh A."/>
            <person name="Wilkins M.J."/>
            <person name="Karaoz U."/>
            <person name="Brodie E.L."/>
            <person name="Williams K.H."/>
            <person name="Hubbard S.S."/>
            <person name="Banfield J.F."/>
        </authorList>
    </citation>
    <scope>NUCLEOTIDE SEQUENCE [LARGE SCALE GENOMIC DNA]</scope>
</reference>
<evidence type="ECO:0000256" key="1">
    <source>
        <dbReference type="ARBA" id="ARBA00022475"/>
    </source>
</evidence>
<dbReference type="Gene3D" id="3.60.21.10">
    <property type="match status" value="1"/>
</dbReference>
<name>A0A1F7KGM1_9BACT</name>
<keyword evidence="3" id="KW-0479">Metal-binding</keyword>
<evidence type="ECO:0000313" key="7">
    <source>
        <dbReference type="EMBL" id="OGK67011.1"/>
    </source>
</evidence>
<evidence type="ECO:0000256" key="5">
    <source>
        <dbReference type="ARBA" id="ARBA00023211"/>
    </source>
</evidence>
<accession>A0A1F7KGM1</accession>
<evidence type="ECO:0000256" key="4">
    <source>
        <dbReference type="ARBA" id="ARBA00023136"/>
    </source>
</evidence>
<dbReference type="PANTHER" id="PTHR34990:SF2">
    <property type="entry name" value="BLL8164 PROTEIN"/>
    <property type="match status" value="1"/>
</dbReference>
<protein>
    <recommendedName>
        <fullName evidence="6">Calcineurin-like phosphoesterase domain-containing protein</fullName>
    </recommendedName>
</protein>
<dbReference type="EMBL" id="MGBG01000002">
    <property type="protein sequence ID" value="OGK67011.1"/>
    <property type="molecule type" value="Genomic_DNA"/>
</dbReference>
<organism evidence="7 8">
    <name type="scientific">Candidatus Roizmanbacteria bacterium RIFOXYA1_FULL_41_12</name>
    <dbReference type="NCBI Taxonomy" id="1802082"/>
    <lineage>
        <taxon>Bacteria</taxon>
        <taxon>Candidatus Roizmaniibacteriota</taxon>
    </lineage>
</organism>
<dbReference type="GO" id="GO:0008758">
    <property type="term" value="F:UDP-2,3-diacylglucosamine hydrolase activity"/>
    <property type="evidence" value="ECO:0007669"/>
    <property type="project" value="TreeGrafter"/>
</dbReference>
<keyword evidence="4" id="KW-0472">Membrane</keyword>
<evidence type="ECO:0000313" key="8">
    <source>
        <dbReference type="Proteomes" id="UP000178450"/>
    </source>
</evidence>
<feature type="domain" description="Calcineurin-like phosphoesterase" evidence="6">
    <location>
        <begin position="1"/>
        <end position="181"/>
    </location>
</feature>
<dbReference type="AlphaFoldDB" id="A0A1F7KGM1"/>